<dbReference type="Pfam" id="PF12911">
    <property type="entry name" value="OppC_N"/>
    <property type="match status" value="1"/>
</dbReference>
<evidence type="ECO:0000256" key="7">
    <source>
        <dbReference type="ARBA" id="ARBA00024202"/>
    </source>
</evidence>
<evidence type="ECO:0000256" key="2">
    <source>
        <dbReference type="ARBA" id="ARBA00022448"/>
    </source>
</evidence>
<dbReference type="EMBL" id="SSNT01000016">
    <property type="protein sequence ID" value="THF77193.1"/>
    <property type="molecule type" value="Genomic_DNA"/>
</dbReference>
<accession>A0A4S4BQH3</accession>
<comment type="subcellular location">
    <subcellularLocation>
        <location evidence="1 8">Cell membrane</location>
        <topology evidence="1 8">Multi-pass membrane protein</topology>
    </subcellularLocation>
</comment>
<proteinExistence type="inferred from homology"/>
<evidence type="ECO:0000313" key="10">
    <source>
        <dbReference type="Proteomes" id="UP000310334"/>
    </source>
</evidence>
<dbReference type="CDD" id="cd06261">
    <property type="entry name" value="TM_PBP2"/>
    <property type="match status" value="1"/>
</dbReference>
<feature type="transmembrane region" description="Helical" evidence="8">
    <location>
        <begin position="77"/>
        <end position="101"/>
    </location>
</feature>
<evidence type="ECO:0000256" key="5">
    <source>
        <dbReference type="ARBA" id="ARBA00022989"/>
    </source>
</evidence>
<dbReference type="InterPro" id="IPR050366">
    <property type="entry name" value="BP-dependent_transpt_permease"/>
</dbReference>
<dbReference type="InterPro" id="IPR000515">
    <property type="entry name" value="MetI-like"/>
</dbReference>
<comment type="caution">
    <text evidence="9">The sequence shown here is derived from an EMBL/GenBank/DDBJ whole genome shotgun (WGS) entry which is preliminary data.</text>
</comment>
<keyword evidence="4 8" id="KW-0812">Transmembrane</keyword>
<protein>
    <submittedName>
        <fullName evidence="9">ABC transporter permease subunit</fullName>
    </submittedName>
</protein>
<dbReference type="PROSITE" id="PS50928">
    <property type="entry name" value="ABC_TM1"/>
    <property type="match status" value="1"/>
</dbReference>
<dbReference type="Pfam" id="PF00528">
    <property type="entry name" value="BPD_transp_1"/>
    <property type="match status" value="1"/>
</dbReference>
<dbReference type="Gene3D" id="1.10.3720.10">
    <property type="entry name" value="MetI-like"/>
    <property type="match status" value="1"/>
</dbReference>
<organism evidence="9 10">
    <name type="scientific">Metabacillus sediminilitoris</name>
    <dbReference type="NCBI Taxonomy" id="2567941"/>
    <lineage>
        <taxon>Bacteria</taxon>
        <taxon>Bacillati</taxon>
        <taxon>Bacillota</taxon>
        <taxon>Bacilli</taxon>
        <taxon>Bacillales</taxon>
        <taxon>Bacillaceae</taxon>
        <taxon>Metabacillus</taxon>
    </lineage>
</organism>
<dbReference type="GO" id="GO:0055085">
    <property type="term" value="P:transmembrane transport"/>
    <property type="evidence" value="ECO:0007669"/>
    <property type="project" value="InterPro"/>
</dbReference>
<feature type="transmembrane region" description="Helical" evidence="8">
    <location>
        <begin position="189"/>
        <end position="214"/>
    </location>
</feature>
<dbReference type="OrthoDB" id="9797472at2"/>
<keyword evidence="6 8" id="KW-0472">Membrane</keyword>
<dbReference type="InterPro" id="IPR035906">
    <property type="entry name" value="MetI-like_sf"/>
</dbReference>
<dbReference type="InterPro" id="IPR053385">
    <property type="entry name" value="ABC_transport_permease"/>
</dbReference>
<dbReference type="Proteomes" id="UP000310334">
    <property type="component" value="Unassembled WGS sequence"/>
</dbReference>
<keyword evidence="10" id="KW-1185">Reference proteome</keyword>
<dbReference type="PANTHER" id="PTHR43386">
    <property type="entry name" value="OLIGOPEPTIDE TRANSPORT SYSTEM PERMEASE PROTEIN APPC"/>
    <property type="match status" value="1"/>
</dbReference>
<feature type="transmembrane region" description="Helical" evidence="8">
    <location>
        <begin position="121"/>
        <end position="145"/>
    </location>
</feature>
<dbReference type="GO" id="GO:0005886">
    <property type="term" value="C:plasma membrane"/>
    <property type="evidence" value="ECO:0007669"/>
    <property type="project" value="UniProtKB-SubCell"/>
</dbReference>
<dbReference type="AlphaFoldDB" id="A0A4S4BQH3"/>
<dbReference type="NCBIfam" id="NF045474">
    <property type="entry name" value="Opp2C"/>
    <property type="match status" value="1"/>
</dbReference>
<evidence type="ECO:0000256" key="3">
    <source>
        <dbReference type="ARBA" id="ARBA00022475"/>
    </source>
</evidence>
<reference evidence="9 10" key="1">
    <citation type="submission" date="2019-04" db="EMBL/GenBank/DDBJ databases">
        <title>Bacillus sediminilitoris sp. nov., isolated from a tidal flat sediment on the East China Sea.</title>
        <authorList>
            <person name="Wei Y."/>
            <person name="Mao H."/>
            <person name="Fang J."/>
        </authorList>
    </citation>
    <scope>NUCLEOTIDE SEQUENCE [LARGE SCALE GENOMIC DNA]</scope>
    <source>
        <strain evidence="9 10">DSL-17</strain>
    </source>
</reference>
<keyword evidence="3" id="KW-1003">Cell membrane</keyword>
<dbReference type="SUPFAM" id="SSF161098">
    <property type="entry name" value="MetI-like"/>
    <property type="match status" value="1"/>
</dbReference>
<feature type="transmembrane region" description="Helical" evidence="8">
    <location>
        <begin position="12"/>
        <end position="31"/>
    </location>
</feature>
<name>A0A4S4BQH3_9BACI</name>
<evidence type="ECO:0000256" key="4">
    <source>
        <dbReference type="ARBA" id="ARBA00022692"/>
    </source>
</evidence>
<evidence type="ECO:0000313" key="9">
    <source>
        <dbReference type="EMBL" id="THF77193.1"/>
    </source>
</evidence>
<keyword evidence="2 8" id="KW-0813">Transport</keyword>
<comment type="similarity">
    <text evidence="7">Belongs to the binding-protein-dependent transport system permease family. OppBC subfamily.</text>
</comment>
<dbReference type="RefSeq" id="WP_136356960.1">
    <property type="nucleotide sequence ID" value="NZ_CP046266.1"/>
</dbReference>
<feature type="transmembrane region" description="Helical" evidence="8">
    <location>
        <begin position="234"/>
        <end position="257"/>
    </location>
</feature>
<gene>
    <name evidence="9" type="ORF">E6W99_19625</name>
</gene>
<evidence type="ECO:0000256" key="8">
    <source>
        <dbReference type="RuleBase" id="RU363032"/>
    </source>
</evidence>
<dbReference type="PANTHER" id="PTHR43386:SF1">
    <property type="entry name" value="D,D-DIPEPTIDE TRANSPORT SYSTEM PERMEASE PROTEIN DDPC-RELATED"/>
    <property type="match status" value="1"/>
</dbReference>
<keyword evidence="5 8" id="KW-1133">Transmembrane helix</keyword>
<evidence type="ECO:0000256" key="1">
    <source>
        <dbReference type="ARBA" id="ARBA00004651"/>
    </source>
</evidence>
<evidence type="ECO:0000256" key="6">
    <source>
        <dbReference type="ARBA" id="ARBA00023136"/>
    </source>
</evidence>
<dbReference type="InterPro" id="IPR025966">
    <property type="entry name" value="OppC_N"/>
</dbReference>
<sequence>MKKVPYSLNISLIVGISLLIIIVLIGLFAPWVSPHDPLAVNLSNRLAFPSWNYPFGTDHLGRCVLSRIIYGIRVSVAFAFLIMMFTFIISLPIGLLTGYWRGRTDHLFMRLIDGTLAIPDIVLTIAIVGVLGPGFVNMMIAIIMVRWANYVRLIRSLVLKSCEEDYILSARMSGNSHLRIMRRYVLPDIFSPLVVFGALDMGKIVLLMAGLSFLGLGTQPPTPEWGVMLRDATAYFQIAPHVMIFPGMAMLFFVLACQLISDRFRKWNAATLKEV</sequence>